<dbReference type="SUPFAM" id="SSF101498">
    <property type="entry name" value="Anti-sigma factor FlgM"/>
    <property type="match status" value="1"/>
</dbReference>
<accession>A0A485M6R0</accession>
<dbReference type="InterPro" id="IPR031316">
    <property type="entry name" value="FlgM_C"/>
</dbReference>
<keyword evidence="3" id="KW-0678">Repressor</keyword>
<dbReference type="InterPro" id="IPR035890">
    <property type="entry name" value="Anti-sigma-28_factor_FlgM_sf"/>
</dbReference>
<gene>
    <name evidence="9" type="ORF">SCFA_660008</name>
</gene>
<name>A0A485M6R0_9ZZZZ</name>
<evidence type="ECO:0000259" key="8">
    <source>
        <dbReference type="Pfam" id="PF04316"/>
    </source>
</evidence>
<dbReference type="NCBIfam" id="TIGR03824">
    <property type="entry name" value="FlgM_jcvi"/>
    <property type="match status" value="1"/>
</dbReference>
<dbReference type="Pfam" id="PF04316">
    <property type="entry name" value="FlgM"/>
    <property type="match status" value="1"/>
</dbReference>
<evidence type="ECO:0000256" key="1">
    <source>
        <dbReference type="ARBA" id="ARBA00005322"/>
    </source>
</evidence>
<dbReference type="EMBL" id="CAADRM010000132">
    <property type="protein sequence ID" value="VFU17322.1"/>
    <property type="molecule type" value="Genomic_DNA"/>
</dbReference>
<feature type="domain" description="Anti-sigma-28 factor FlgM C-terminal" evidence="8">
    <location>
        <begin position="41"/>
        <end position="94"/>
    </location>
</feature>
<dbReference type="GO" id="GO:0045892">
    <property type="term" value="P:negative regulation of DNA-templated transcription"/>
    <property type="evidence" value="ECO:0007669"/>
    <property type="project" value="InterPro"/>
</dbReference>
<reference evidence="9" key="1">
    <citation type="submission" date="2019-03" db="EMBL/GenBank/DDBJ databases">
        <authorList>
            <person name="Hao L."/>
        </authorList>
    </citation>
    <scope>NUCLEOTIDE SEQUENCE</scope>
</reference>
<evidence type="ECO:0000256" key="7">
    <source>
        <dbReference type="SAM" id="MobiDB-lite"/>
    </source>
</evidence>
<feature type="region of interest" description="Disordered" evidence="7">
    <location>
        <begin position="17"/>
        <end position="36"/>
    </location>
</feature>
<evidence type="ECO:0000256" key="4">
    <source>
        <dbReference type="ARBA" id="ARBA00022795"/>
    </source>
</evidence>
<protein>
    <recommendedName>
        <fullName evidence="2">Negative regulator of flagellin synthesis</fullName>
    </recommendedName>
</protein>
<keyword evidence="5" id="KW-0805">Transcription regulation</keyword>
<dbReference type="GO" id="GO:0044781">
    <property type="term" value="P:bacterial-type flagellum organization"/>
    <property type="evidence" value="ECO:0007669"/>
    <property type="project" value="UniProtKB-KW"/>
</dbReference>
<dbReference type="InterPro" id="IPR007412">
    <property type="entry name" value="FlgM"/>
</dbReference>
<organism evidence="9">
    <name type="scientific">anaerobic digester metagenome</name>
    <dbReference type="NCBI Taxonomy" id="1263854"/>
    <lineage>
        <taxon>unclassified sequences</taxon>
        <taxon>metagenomes</taxon>
        <taxon>ecological metagenomes</taxon>
    </lineage>
</organism>
<evidence type="ECO:0000256" key="2">
    <source>
        <dbReference type="ARBA" id="ARBA00017823"/>
    </source>
</evidence>
<evidence type="ECO:0000256" key="5">
    <source>
        <dbReference type="ARBA" id="ARBA00023015"/>
    </source>
</evidence>
<keyword evidence="4" id="KW-1005">Bacterial flagellum biogenesis</keyword>
<evidence type="ECO:0000256" key="3">
    <source>
        <dbReference type="ARBA" id="ARBA00022491"/>
    </source>
</evidence>
<comment type="similarity">
    <text evidence="1">Belongs to the FlgM family.</text>
</comment>
<dbReference type="AlphaFoldDB" id="A0A485M6R0"/>
<evidence type="ECO:0000256" key="6">
    <source>
        <dbReference type="ARBA" id="ARBA00023163"/>
    </source>
</evidence>
<keyword evidence="6" id="KW-0804">Transcription</keyword>
<proteinExistence type="inferred from homology"/>
<sequence length="102" mass="11328">MKINNTTNLEALKAYGTNAAERSHQARGAGEKNQNTLSIQDKINISAKVKMFQDIKRAALDAPDVRTEKVEQARQQIESGTYRPDYKAIADKLLSHSISAKI</sequence>
<evidence type="ECO:0000313" key="9">
    <source>
        <dbReference type="EMBL" id="VFU17322.1"/>
    </source>
</evidence>